<reference evidence="4" key="1">
    <citation type="submission" date="2021-01" db="EMBL/GenBank/DDBJ databases">
        <title>Whole genome shotgun sequence of Virgisporangium ochraceum NBRC 16418.</title>
        <authorList>
            <person name="Komaki H."/>
            <person name="Tamura T."/>
        </authorList>
    </citation>
    <scope>NUCLEOTIDE SEQUENCE</scope>
    <source>
        <strain evidence="4">NBRC 16418</strain>
    </source>
</reference>
<dbReference type="InterPro" id="IPR036629">
    <property type="entry name" value="YjbJ_sf"/>
</dbReference>
<feature type="region of interest" description="Disordered" evidence="2">
    <location>
        <begin position="1"/>
        <end position="63"/>
    </location>
</feature>
<name>A0A8J3ZL73_9ACTN</name>
<proteinExistence type="inferred from homology"/>
<gene>
    <name evidence="4" type="ORF">Voc01_008410</name>
</gene>
<dbReference type="Gene3D" id="1.10.1470.10">
    <property type="entry name" value="YjbJ"/>
    <property type="match status" value="1"/>
</dbReference>
<evidence type="ECO:0000256" key="2">
    <source>
        <dbReference type="SAM" id="MobiDB-lite"/>
    </source>
</evidence>
<protein>
    <recommendedName>
        <fullName evidence="3">CsbD-like domain-containing protein</fullName>
    </recommendedName>
</protein>
<dbReference type="RefSeq" id="WP_203925922.1">
    <property type="nucleotide sequence ID" value="NZ_BOPH01000011.1"/>
</dbReference>
<accession>A0A8J3ZL73</accession>
<dbReference type="AlphaFoldDB" id="A0A8J3ZL73"/>
<feature type="compositionally biased region" description="Basic and acidic residues" evidence="2">
    <location>
        <begin position="10"/>
        <end position="24"/>
    </location>
</feature>
<evidence type="ECO:0000313" key="4">
    <source>
        <dbReference type="EMBL" id="GIJ65924.1"/>
    </source>
</evidence>
<organism evidence="4 5">
    <name type="scientific">Virgisporangium ochraceum</name>
    <dbReference type="NCBI Taxonomy" id="65505"/>
    <lineage>
        <taxon>Bacteria</taxon>
        <taxon>Bacillati</taxon>
        <taxon>Actinomycetota</taxon>
        <taxon>Actinomycetes</taxon>
        <taxon>Micromonosporales</taxon>
        <taxon>Micromonosporaceae</taxon>
        <taxon>Virgisporangium</taxon>
    </lineage>
</organism>
<feature type="domain" description="CsbD-like" evidence="3">
    <location>
        <begin position="5"/>
        <end position="55"/>
    </location>
</feature>
<sequence length="63" mass="6808">MSTGDKIRHKAEEMKGAAKEKFGDATDNPTMQAEGAAERRAARARQAGDHLRDAGRNVGEALR</sequence>
<dbReference type="EMBL" id="BOPH01000011">
    <property type="protein sequence ID" value="GIJ65924.1"/>
    <property type="molecule type" value="Genomic_DNA"/>
</dbReference>
<evidence type="ECO:0000256" key="1">
    <source>
        <dbReference type="ARBA" id="ARBA00009129"/>
    </source>
</evidence>
<evidence type="ECO:0000313" key="5">
    <source>
        <dbReference type="Proteomes" id="UP000635606"/>
    </source>
</evidence>
<dbReference type="Pfam" id="PF05532">
    <property type="entry name" value="CsbD"/>
    <property type="match status" value="1"/>
</dbReference>
<feature type="compositionally biased region" description="Basic and acidic residues" evidence="2">
    <location>
        <begin position="36"/>
        <end position="55"/>
    </location>
</feature>
<comment type="similarity">
    <text evidence="1">Belongs to the UPF0337 (CsbD) family.</text>
</comment>
<keyword evidence="5" id="KW-1185">Reference proteome</keyword>
<dbReference type="Proteomes" id="UP000635606">
    <property type="component" value="Unassembled WGS sequence"/>
</dbReference>
<comment type="caution">
    <text evidence="4">The sequence shown here is derived from an EMBL/GenBank/DDBJ whole genome shotgun (WGS) entry which is preliminary data.</text>
</comment>
<evidence type="ECO:0000259" key="3">
    <source>
        <dbReference type="Pfam" id="PF05532"/>
    </source>
</evidence>
<dbReference type="SUPFAM" id="SSF69047">
    <property type="entry name" value="Hypothetical protein YjbJ"/>
    <property type="match status" value="1"/>
</dbReference>
<dbReference type="InterPro" id="IPR008462">
    <property type="entry name" value="CsbD"/>
</dbReference>